<name>A0A0F8XUG4_9ZZZZ</name>
<comment type="caution">
    <text evidence="4">The sequence shown here is derived from an EMBL/GenBank/DDBJ whole genome shotgun (WGS) entry which is preliminary data.</text>
</comment>
<keyword evidence="2" id="KW-0812">Transmembrane</keyword>
<feature type="domain" description="Phage tail tape measure protein" evidence="3">
    <location>
        <begin position="31"/>
        <end position="211"/>
    </location>
</feature>
<keyword evidence="2" id="KW-1133">Transmembrane helix</keyword>
<evidence type="ECO:0000259" key="3">
    <source>
        <dbReference type="Pfam" id="PF10145"/>
    </source>
</evidence>
<dbReference type="EMBL" id="LAZR01060830">
    <property type="protein sequence ID" value="KKK64865.1"/>
    <property type="molecule type" value="Genomic_DNA"/>
</dbReference>
<accession>A0A0F8XUG4</accession>
<gene>
    <name evidence="4" type="ORF">LCGC14_2979900</name>
</gene>
<keyword evidence="2" id="KW-0472">Membrane</keyword>
<dbReference type="PANTHER" id="PTHR37813">
    <property type="entry name" value="FELS-2 PROPHAGE PROTEIN"/>
    <property type="match status" value="1"/>
</dbReference>
<keyword evidence="1" id="KW-1188">Viral release from host cell</keyword>
<dbReference type="InterPro" id="IPR010090">
    <property type="entry name" value="Phage_tape_meas"/>
</dbReference>
<dbReference type="AlphaFoldDB" id="A0A0F8XUG4"/>
<evidence type="ECO:0000256" key="1">
    <source>
        <dbReference type="ARBA" id="ARBA00022612"/>
    </source>
</evidence>
<protein>
    <recommendedName>
        <fullName evidence="3">Phage tail tape measure protein domain-containing protein</fullName>
    </recommendedName>
</protein>
<organism evidence="4">
    <name type="scientific">marine sediment metagenome</name>
    <dbReference type="NCBI Taxonomy" id="412755"/>
    <lineage>
        <taxon>unclassified sequences</taxon>
        <taxon>metagenomes</taxon>
        <taxon>ecological metagenomes</taxon>
    </lineage>
</organism>
<dbReference type="NCBIfam" id="TIGR01760">
    <property type="entry name" value="tape_meas_TP901"/>
    <property type="match status" value="1"/>
</dbReference>
<evidence type="ECO:0000313" key="4">
    <source>
        <dbReference type="EMBL" id="KKK64865.1"/>
    </source>
</evidence>
<feature type="non-terminal residue" evidence="4">
    <location>
        <position position="1"/>
    </location>
</feature>
<sequence length="369" mass="38903">EASMSKIVGLVGVARSQVDQWGKEIIRIAPKLGKGPKELADALFFITSAGIRGAEAMDVLTMSAKASVAGLGEVKVVADLVTSAMNAYGIATLSAEAATDVLTATVREGKAEATALASTMGMVLPIASNMGVAFHEVGGAVAAMTRTGTSAATASMQLRQILASLLKPTQQAEKALWGMNTSSAALRKTIREKGLLTALMDIRKLTEKYGETVMSTVFPNIRALSGVLDIMGANLEDNVKIFKSLEDAVGSSAKAFKAASETVEHKWNVAMASAKTALTVLGGTVSELLIPIIEKFSERIQRLIMWFDNLRNSQKQMIVKIAGLLAVIGPLSIVLGFLVGNILPGLIKVGWIAVKMFKALSMAILMNPV</sequence>
<evidence type="ECO:0000256" key="2">
    <source>
        <dbReference type="SAM" id="Phobius"/>
    </source>
</evidence>
<feature type="non-terminal residue" evidence="4">
    <location>
        <position position="369"/>
    </location>
</feature>
<reference evidence="4" key="1">
    <citation type="journal article" date="2015" name="Nature">
        <title>Complex archaea that bridge the gap between prokaryotes and eukaryotes.</title>
        <authorList>
            <person name="Spang A."/>
            <person name="Saw J.H."/>
            <person name="Jorgensen S.L."/>
            <person name="Zaremba-Niedzwiedzka K."/>
            <person name="Martijn J."/>
            <person name="Lind A.E."/>
            <person name="van Eijk R."/>
            <person name="Schleper C."/>
            <person name="Guy L."/>
            <person name="Ettema T.J."/>
        </authorList>
    </citation>
    <scope>NUCLEOTIDE SEQUENCE</scope>
</reference>
<feature type="transmembrane region" description="Helical" evidence="2">
    <location>
        <begin position="321"/>
        <end position="343"/>
    </location>
</feature>
<dbReference type="Pfam" id="PF10145">
    <property type="entry name" value="PhageMin_Tail"/>
    <property type="match status" value="1"/>
</dbReference>
<proteinExistence type="predicted"/>
<dbReference type="PANTHER" id="PTHR37813:SF1">
    <property type="entry name" value="FELS-2 PROPHAGE PROTEIN"/>
    <property type="match status" value="1"/>
</dbReference>